<dbReference type="AlphaFoldDB" id="A0A1N6FZX6"/>
<dbReference type="STRING" id="232089.SAMN05443544_2181"/>
<dbReference type="Proteomes" id="UP000184699">
    <property type="component" value="Unassembled WGS sequence"/>
</dbReference>
<protein>
    <submittedName>
        <fullName evidence="2">Uncharacterized protein</fullName>
    </submittedName>
</protein>
<keyword evidence="1" id="KW-1133">Transmembrane helix</keyword>
<name>A0A1N6FZX6_9MICO</name>
<keyword evidence="3" id="KW-1185">Reference proteome</keyword>
<organism evidence="2 3">
    <name type="scientific">Agromyces cerinus subsp. cerinus</name>
    <dbReference type="NCBI Taxonomy" id="232089"/>
    <lineage>
        <taxon>Bacteria</taxon>
        <taxon>Bacillati</taxon>
        <taxon>Actinomycetota</taxon>
        <taxon>Actinomycetes</taxon>
        <taxon>Micrococcales</taxon>
        <taxon>Microbacteriaceae</taxon>
        <taxon>Agromyces</taxon>
    </lineage>
</organism>
<evidence type="ECO:0000313" key="2">
    <source>
        <dbReference type="EMBL" id="SIO00828.1"/>
    </source>
</evidence>
<evidence type="ECO:0000256" key="1">
    <source>
        <dbReference type="SAM" id="Phobius"/>
    </source>
</evidence>
<feature type="transmembrane region" description="Helical" evidence="1">
    <location>
        <begin position="231"/>
        <end position="258"/>
    </location>
</feature>
<accession>A0A1N6FZX6</accession>
<reference evidence="3" key="1">
    <citation type="submission" date="2016-11" db="EMBL/GenBank/DDBJ databases">
        <authorList>
            <person name="Varghese N."/>
            <person name="Submissions S."/>
        </authorList>
    </citation>
    <scope>NUCLEOTIDE SEQUENCE [LARGE SCALE GENOMIC DNA]</scope>
    <source>
        <strain evidence="3">DSM 8595</strain>
    </source>
</reference>
<keyword evidence="1" id="KW-0812">Transmembrane</keyword>
<gene>
    <name evidence="2" type="ORF">SAMN05443544_2181</name>
</gene>
<evidence type="ECO:0000313" key="3">
    <source>
        <dbReference type="Proteomes" id="UP000184699"/>
    </source>
</evidence>
<keyword evidence="1" id="KW-0472">Membrane</keyword>
<dbReference type="EMBL" id="FSRJ01000003">
    <property type="protein sequence ID" value="SIO00828.1"/>
    <property type="molecule type" value="Genomic_DNA"/>
</dbReference>
<proteinExistence type="predicted"/>
<sequence length="259" mass="28824">MFCDERGYRFRDRIVNLPVSGLLFRSSKNVVMTGVVDALDAAAPFIFAGVSARGRRLRGLKLIMLPLPRPVPNMVLLSATGNVLKHLGIALKESQRLTVEGTFQSVFTLYCPAEYERDALYVFTPDLMGRLMDAAAGCDMEIVDDRVLIYAPPHAFSKPGQLDALPGLAQYLHEKFERQTRRYRDERRTDEALDDPFRRAQVTTSRGTEERHLVGASGRRLRTRTTAWQKVGITAAATLALSAALYWIGMVATAMFAAA</sequence>